<dbReference type="Gene3D" id="2.40.160.200">
    <property type="entry name" value="LURP1-related"/>
    <property type="match status" value="1"/>
</dbReference>
<comment type="caution">
    <text evidence="3">The sequence shown here is derived from an EMBL/GenBank/DDBJ whole genome shotgun (WGS) entry which is preliminary data.</text>
</comment>
<dbReference type="InterPro" id="IPR038595">
    <property type="entry name" value="LOR_sf"/>
</dbReference>
<organism evidence="3 4">
    <name type="scientific">Symbiodinium pilosum</name>
    <name type="common">Dinoflagellate</name>
    <dbReference type="NCBI Taxonomy" id="2952"/>
    <lineage>
        <taxon>Eukaryota</taxon>
        <taxon>Sar</taxon>
        <taxon>Alveolata</taxon>
        <taxon>Dinophyceae</taxon>
        <taxon>Suessiales</taxon>
        <taxon>Symbiodiniaceae</taxon>
        <taxon>Symbiodinium</taxon>
    </lineage>
</organism>
<dbReference type="AlphaFoldDB" id="A0A812VEL0"/>
<feature type="region of interest" description="Disordered" evidence="2">
    <location>
        <begin position="1"/>
        <end position="25"/>
    </location>
</feature>
<dbReference type="OrthoDB" id="97518at2759"/>
<evidence type="ECO:0000313" key="4">
    <source>
        <dbReference type="Proteomes" id="UP000649617"/>
    </source>
</evidence>
<sequence>MAVVIDEIHDEENPQEGGEGLSDMLEDARGLPMPKSANPMIPSGRAPLDAELLHTTTTAYELEEKGLSMSGEDFEVKSPVGQVLLRISGGNRLPLGGMPVWDKLTISTASGGVVAILDREMVAMTPTYDVMRPDGSKFGRISKAMFGLTETFEFYLEGDGGGPILKAEGSFSERSFEFKSRDGSTVATVGRGYYQTDNENRYHVVVGAQVDATLVVAMAFAIDEVHDEENAAEQPEGEGGGWPFR</sequence>
<dbReference type="EMBL" id="CAJNIZ010041890">
    <property type="protein sequence ID" value="CAE7618329.1"/>
    <property type="molecule type" value="Genomic_DNA"/>
</dbReference>
<accession>A0A812VEL0</accession>
<comment type="similarity">
    <text evidence="1">Belongs to the LOR family.</text>
</comment>
<dbReference type="InterPro" id="IPR025659">
    <property type="entry name" value="Tubby-like_C"/>
</dbReference>
<dbReference type="Proteomes" id="UP000649617">
    <property type="component" value="Unassembled WGS sequence"/>
</dbReference>
<name>A0A812VEL0_SYMPI</name>
<evidence type="ECO:0000313" key="3">
    <source>
        <dbReference type="EMBL" id="CAE7618329.1"/>
    </source>
</evidence>
<evidence type="ECO:0000256" key="2">
    <source>
        <dbReference type="SAM" id="MobiDB-lite"/>
    </source>
</evidence>
<keyword evidence="4" id="KW-1185">Reference proteome</keyword>
<dbReference type="SUPFAM" id="SSF54518">
    <property type="entry name" value="Tubby C-terminal domain-like"/>
    <property type="match status" value="1"/>
</dbReference>
<gene>
    <name evidence="3" type="ORF">SPIL2461_LOCUS16224</name>
</gene>
<evidence type="ECO:0008006" key="5">
    <source>
        <dbReference type="Google" id="ProtNLM"/>
    </source>
</evidence>
<protein>
    <recommendedName>
        <fullName evidence="5">Phospholipid scramblase</fullName>
    </recommendedName>
</protein>
<proteinExistence type="inferred from homology"/>
<evidence type="ECO:0000256" key="1">
    <source>
        <dbReference type="ARBA" id="ARBA00005437"/>
    </source>
</evidence>
<dbReference type="Pfam" id="PF04525">
    <property type="entry name" value="LOR"/>
    <property type="match status" value="1"/>
</dbReference>
<reference evidence="3" key="1">
    <citation type="submission" date="2021-02" db="EMBL/GenBank/DDBJ databases">
        <authorList>
            <person name="Dougan E. K."/>
            <person name="Rhodes N."/>
            <person name="Thang M."/>
            <person name="Chan C."/>
        </authorList>
    </citation>
    <scope>NUCLEOTIDE SEQUENCE</scope>
</reference>
<dbReference type="InterPro" id="IPR007612">
    <property type="entry name" value="LOR"/>
</dbReference>